<sequence>MYPYQPQHSQQHQPRSFVPGPGGGFPGGPGGFPPPPPPGGGGPGQIGAPQSPPPSFVPPMPAATAFAVDPGSIRRCMFRNVYIWQTNGDQYWMFLTHVGRRSIAGFRWFGVGSAGFWLYFGLDLNRISQFTCF</sequence>
<evidence type="ECO:0000313" key="2">
    <source>
        <dbReference type="EMBL" id="UQZ83772.1"/>
    </source>
</evidence>
<name>A0ABY4RMS4_9BACL</name>
<evidence type="ECO:0000256" key="1">
    <source>
        <dbReference type="SAM" id="MobiDB-lite"/>
    </source>
</evidence>
<feature type="compositionally biased region" description="Pro residues" evidence="1">
    <location>
        <begin position="50"/>
        <end position="60"/>
    </location>
</feature>
<feature type="compositionally biased region" description="Pro residues" evidence="1">
    <location>
        <begin position="31"/>
        <end position="40"/>
    </location>
</feature>
<feature type="compositionally biased region" description="Gly residues" evidence="1">
    <location>
        <begin position="20"/>
        <end position="30"/>
    </location>
</feature>
<accession>A0ABY4RMS4</accession>
<feature type="compositionally biased region" description="Low complexity" evidence="1">
    <location>
        <begin position="1"/>
        <end position="14"/>
    </location>
</feature>
<reference evidence="2" key="1">
    <citation type="submission" date="2018-02" db="EMBL/GenBank/DDBJ databases">
        <authorList>
            <person name="Kim S.-K."/>
            <person name="Jung H.-I."/>
            <person name="Lee S.-W."/>
        </authorList>
    </citation>
    <scope>NUCLEOTIDE SEQUENCE</scope>
    <source>
        <strain evidence="2">SK3146</strain>
    </source>
</reference>
<dbReference type="Proteomes" id="UP001057134">
    <property type="component" value="Chromosome"/>
</dbReference>
<dbReference type="RefSeq" id="WP_249865758.1">
    <property type="nucleotide sequence ID" value="NZ_CP027059.1"/>
</dbReference>
<feature type="region of interest" description="Disordered" evidence="1">
    <location>
        <begin position="1"/>
        <end position="60"/>
    </location>
</feature>
<protein>
    <recommendedName>
        <fullName evidence="4">Transporter</fullName>
    </recommendedName>
</protein>
<keyword evidence="3" id="KW-1185">Reference proteome</keyword>
<evidence type="ECO:0008006" key="4">
    <source>
        <dbReference type="Google" id="ProtNLM"/>
    </source>
</evidence>
<reference evidence="2" key="2">
    <citation type="journal article" date="2021" name="J Anim Sci Technol">
        <title>Complete genome sequence of Paenibacillus konkukensis sp. nov. SK3146 as a potential probiotic strain.</title>
        <authorList>
            <person name="Jung H.I."/>
            <person name="Park S."/>
            <person name="Niu K.M."/>
            <person name="Lee S.W."/>
            <person name="Kothari D."/>
            <person name="Yi K.J."/>
            <person name="Kim S.K."/>
        </authorList>
    </citation>
    <scope>NUCLEOTIDE SEQUENCE</scope>
    <source>
        <strain evidence="2">SK3146</strain>
    </source>
</reference>
<gene>
    <name evidence="2" type="ORF">SK3146_02979</name>
</gene>
<proteinExistence type="predicted"/>
<evidence type="ECO:0000313" key="3">
    <source>
        <dbReference type="Proteomes" id="UP001057134"/>
    </source>
</evidence>
<organism evidence="2 3">
    <name type="scientific">Paenibacillus konkukensis</name>
    <dbReference type="NCBI Taxonomy" id="2020716"/>
    <lineage>
        <taxon>Bacteria</taxon>
        <taxon>Bacillati</taxon>
        <taxon>Bacillota</taxon>
        <taxon>Bacilli</taxon>
        <taxon>Bacillales</taxon>
        <taxon>Paenibacillaceae</taxon>
        <taxon>Paenibacillus</taxon>
    </lineage>
</organism>
<dbReference type="EMBL" id="CP027059">
    <property type="protein sequence ID" value="UQZ83772.1"/>
    <property type="molecule type" value="Genomic_DNA"/>
</dbReference>